<dbReference type="SUPFAM" id="SSF53850">
    <property type="entry name" value="Periplasmic binding protein-like II"/>
    <property type="match status" value="1"/>
</dbReference>
<dbReference type="Gene3D" id="3.40.190.10">
    <property type="entry name" value="Periplasmic binding protein-like II"/>
    <property type="match status" value="1"/>
</dbReference>
<evidence type="ECO:0000256" key="3">
    <source>
        <dbReference type="ARBA" id="ARBA00022729"/>
    </source>
</evidence>
<dbReference type="GO" id="GO:1904680">
    <property type="term" value="F:peptide transmembrane transporter activity"/>
    <property type="evidence" value="ECO:0007669"/>
    <property type="project" value="TreeGrafter"/>
</dbReference>
<dbReference type="Pfam" id="PF00496">
    <property type="entry name" value="SBP_bac_5"/>
    <property type="match status" value="1"/>
</dbReference>
<feature type="signal peptide" evidence="4">
    <location>
        <begin position="1"/>
        <end position="26"/>
    </location>
</feature>
<evidence type="ECO:0000256" key="2">
    <source>
        <dbReference type="ARBA" id="ARBA00022448"/>
    </source>
</evidence>
<accession>A0A7Y9LE10</accession>
<protein>
    <submittedName>
        <fullName evidence="6">Peptide/nickel transport system substrate-binding protein</fullName>
    </submittedName>
</protein>
<feature type="domain" description="Solute-binding protein family 5" evidence="5">
    <location>
        <begin position="87"/>
        <end position="445"/>
    </location>
</feature>
<comment type="similarity">
    <text evidence="1">Belongs to the bacterial solute-binding protein 5 family.</text>
</comment>
<evidence type="ECO:0000256" key="1">
    <source>
        <dbReference type="ARBA" id="ARBA00005695"/>
    </source>
</evidence>
<evidence type="ECO:0000313" key="6">
    <source>
        <dbReference type="EMBL" id="NYE74477.1"/>
    </source>
</evidence>
<sequence>MKRLTRFGLGLCVALVLAVTACTGPATETPGAPGTGSGSAAGGGTINIYLYQEPAGLFGPLAPASGPDGQVNSLIFQGLLGSDPNFELQPILAESYEISPDAKTFTFKLKPDLKWNDGEPLTSADVLFTYNAVANPKAKSAAASMFSSIVGAKEVTDGKADTVSGITAPDDHTVVVKTAEPNVGLLAQIGPILILPKHVLGEIPIGELYDNEYFRNPTVTSGPFKFVEYKTSQYVHVEANEHANPKPKLSDVYLKPMTSDVATAALGNGELDVATVSPLDLETIKGFDQIAVQEKLGAGFVRLGLNQSRDHFKDERVRQAFLYATNRADLVQKVLLGKAVVQNSDFYTPRAPEDLNEYAYDPAKAKQLLADAGWDSSREIDLMWVPGQRDRDASATIVQSQLKEVGVNVKLRQVQPSEISKIYGDKDFDMVLYGGGNYAISSDNVSVITSCDKHYPNGGNINYFCDPALDKIMKEANGTVDEAKRNELYAQAARISNEKADLFWLYSPMGLWAVNKRVQGFQAPGSQEVPFWDPASWSISGQ</sequence>
<feature type="chain" id="PRO_5031216356" evidence="4">
    <location>
        <begin position="27"/>
        <end position="542"/>
    </location>
</feature>
<comment type="caution">
    <text evidence="6">The sequence shown here is derived from an EMBL/GenBank/DDBJ whole genome shotgun (WGS) entry which is preliminary data.</text>
</comment>
<dbReference type="PIRSF" id="PIRSF002741">
    <property type="entry name" value="MppA"/>
    <property type="match status" value="1"/>
</dbReference>
<dbReference type="PROSITE" id="PS51257">
    <property type="entry name" value="PROKAR_LIPOPROTEIN"/>
    <property type="match status" value="1"/>
</dbReference>
<gene>
    <name evidence="6" type="ORF">BKA15_005806</name>
</gene>
<dbReference type="RefSeq" id="WP_179756810.1">
    <property type="nucleotide sequence ID" value="NZ_JACCBU010000001.1"/>
</dbReference>
<dbReference type="Gene3D" id="3.10.105.10">
    <property type="entry name" value="Dipeptide-binding Protein, Domain 3"/>
    <property type="match status" value="1"/>
</dbReference>
<dbReference type="AlphaFoldDB" id="A0A7Y9LE10"/>
<dbReference type="Proteomes" id="UP000569914">
    <property type="component" value="Unassembled WGS sequence"/>
</dbReference>
<dbReference type="InterPro" id="IPR000914">
    <property type="entry name" value="SBP_5_dom"/>
</dbReference>
<name>A0A7Y9LE10_9ACTN</name>
<keyword evidence="7" id="KW-1185">Reference proteome</keyword>
<dbReference type="EMBL" id="JACCBU010000001">
    <property type="protein sequence ID" value="NYE74477.1"/>
    <property type="molecule type" value="Genomic_DNA"/>
</dbReference>
<dbReference type="GO" id="GO:0015833">
    <property type="term" value="P:peptide transport"/>
    <property type="evidence" value="ECO:0007669"/>
    <property type="project" value="TreeGrafter"/>
</dbReference>
<dbReference type="CDD" id="cd00995">
    <property type="entry name" value="PBP2_NikA_DppA_OppA_like"/>
    <property type="match status" value="1"/>
</dbReference>
<dbReference type="GO" id="GO:0042597">
    <property type="term" value="C:periplasmic space"/>
    <property type="evidence" value="ECO:0007669"/>
    <property type="project" value="UniProtKB-ARBA"/>
</dbReference>
<organism evidence="6 7">
    <name type="scientific">Microlunatus parietis</name>
    <dbReference type="NCBI Taxonomy" id="682979"/>
    <lineage>
        <taxon>Bacteria</taxon>
        <taxon>Bacillati</taxon>
        <taxon>Actinomycetota</taxon>
        <taxon>Actinomycetes</taxon>
        <taxon>Propionibacteriales</taxon>
        <taxon>Propionibacteriaceae</taxon>
        <taxon>Microlunatus</taxon>
    </lineage>
</organism>
<dbReference type="InterPro" id="IPR030678">
    <property type="entry name" value="Peptide/Ni-bd"/>
</dbReference>
<dbReference type="PANTHER" id="PTHR30290">
    <property type="entry name" value="PERIPLASMIC BINDING COMPONENT OF ABC TRANSPORTER"/>
    <property type="match status" value="1"/>
</dbReference>
<dbReference type="Gene3D" id="3.90.76.10">
    <property type="entry name" value="Dipeptide-binding Protein, Domain 1"/>
    <property type="match status" value="1"/>
</dbReference>
<dbReference type="PANTHER" id="PTHR30290:SF9">
    <property type="entry name" value="OLIGOPEPTIDE-BINDING PROTEIN APPA"/>
    <property type="match status" value="1"/>
</dbReference>
<evidence type="ECO:0000256" key="4">
    <source>
        <dbReference type="SAM" id="SignalP"/>
    </source>
</evidence>
<evidence type="ECO:0000313" key="7">
    <source>
        <dbReference type="Proteomes" id="UP000569914"/>
    </source>
</evidence>
<dbReference type="GO" id="GO:0043190">
    <property type="term" value="C:ATP-binding cassette (ABC) transporter complex"/>
    <property type="evidence" value="ECO:0007669"/>
    <property type="project" value="InterPro"/>
</dbReference>
<keyword evidence="2" id="KW-0813">Transport</keyword>
<dbReference type="InterPro" id="IPR039424">
    <property type="entry name" value="SBP_5"/>
</dbReference>
<reference evidence="6 7" key="1">
    <citation type="submission" date="2020-07" db="EMBL/GenBank/DDBJ databases">
        <title>Sequencing the genomes of 1000 actinobacteria strains.</title>
        <authorList>
            <person name="Klenk H.-P."/>
        </authorList>
    </citation>
    <scope>NUCLEOTIDE SEQUENCE [LARGE SCALE GENOMIC DNA]</scope>
    <source>
        <strain evidence="6 7">DSM 22083</strain>
    </source>
</reference>
<evidence type="ECO:0000259" key="5">
    <source>
        <dbReference type="Pfam" id="PF00496"/>
    </source>
</evidence>
<keyword evidence="3 4" id="KW-0732">Signal</keyword>
<proteinExistence type="inferred from homology"/>